<name>A0A162Y9P6_MUCCL</name>
<dbReference type="EMBL" id="AMYB01000012">
    <property type="protein sequence ID" value="OAC97886.1"/>
    <property type="molecule type" value="Genomic_DNA"/>
</dbReference>
<keyword evidence="2" id="KW-1185">Reference proteome</keyword>
<organism evidence="1 2">
    <name type="scientific">Mucor lusitanicus CBS 277.49</name>
    <dbReference type="NCBI Taxonomy" id="747725"/>
    <lineage>
        <taxon>Eukaryota</taxon>
        <taxon>Fungi</taxon>
        <taxon>Fungi incertae sedis</taxon>
        <taxon>Mucoromycota</taxon>
        <taxon>Mucoromycotina</taxon>
        <taxon>Mucoromycetes</taxon>
        <taxon>Mucorales</taxon>
        <taxon>Mucorineae</taxon>
        <taxon>Mucoraceae</taxon>
        <taxon>Mucor</taxon>
    </lineage>
</organism>
<dbReference type="Proteomes" id="UP000077051">
    <property type="component" value="Unassembled WGS sequence"/>
</dbReference>
<reference evidence="1 2" key="1">
    <citation type="submission" date="2015-06" db="EMBL/GenBank/DDBJ databases">
        <title>Expansion of signal transduction pathways in fungi by whole-genome duplication.</title>
        <authorList>
            <consortium name="DOE Joint Genome Institute"/>
            <person name="Corrochano L.M."/>
            <person name="Kuo A."/>
            <person name="Marcet-Houben M."/>
            <person name="Polaino S."/>
            <person name="Salamov A."/>
            <person name="Villalobos J.M."/>
            <person name="Alvarez M.I."/>
            <person name="Avalos J."/>
            <person name="Benito E.P."/>
            <person name="Benoit I."/>
            <person name="Burger G."/>
            <person name="Camino L.P."/>
            <person name="Canovas D."/>
            <person name="Cerda-Olmedo E."/>
            <person name="Cheng J.-F."/>
            <person name="Dominguez A."/>
            <person name="Elias M."/>
            <person name="Eslava A.P."/>
            <person name="Glaser F."/>
            <person name="Grimwood J."/>
            <person name="Gutierrez G."/>
            <person name="Heitman J."/>
            <person name="Henrissat B."/>
            <person name="Iturriaga E.A."/>
            <person name="Lang B.F."/>
            <person name="Lavin J.L."/>
            <person name="Lee S."/>
            <person name="Li W."/>
            <person name="Lindquist E."/>
            <person name="Lopez-Garcia S."/>
            <person name="Luque E.M."/>
            <person name="Marcos A.T."/>
            <person name="Martin J."/>
            <person name="Mccluskey K."/>
            <person name="Medina H.R."/>
            <person name="Miralles-Duran A."/>
            <person name="Miyazaki A."/>
            <person name="Munoz-Torres E."/>
            <person name="Oguiza J.A."/>
            <person name="Ohm R."/>
            <person name="Olmedo M."/>
            <person name="Orejas M."/>
            <person name="Ortiz-Castellanos L."/>
            <person name="Pisabarro A.G."/>
            <person name="Rodriguez-Romero J."/>
            <person name="Ruiz-Herrera J."/>
            <person name="Ruiz-Vazquez R."/>
            <person name="Sanz C."/>
            <person name="Schackwitz W."/>
            <person name="Schmutz J."/>
            <person name="Shahriari M."/>
            <person name="Shelest E."/>
            <person name="Silva-Franco F."/>
            <person name="Soanes D."/>
            <person name="Syed K."/>
            <person name="Tagua V.G."/>
            <person name="Talbot N.J."/>
            <person name="Thon M."/>
            <person name="De Vries R.P."/>
            <person name="Wiebenga A."/>
            <person name="Yadav J.S."/>
            <person name="Braun E.L."/>
            <person name="Baker S."/>
            <person name="Garre V."/>
            <person name="Horwitz B."/>
            <person name="Torres-Martinez S."/>
            <person name="Idnurm A."/>
            <person name="Herrera-Estrella A."/>
            <person name="Gabaldon T."/>
            <person name="Grigoriev I.V."/>
        </authorList>
    </citation>
    <scope>NUCLEOTIDE SEQUENCE [LARGE SCALE GENOMIC DNA]</scope>
    <source>
        <strain evidence="1 2">CBS 277.49</strain>
    </source>
</reference>
<sequence>MVDNLQNRSLATMIYVSSSSYASTPFRQMNTAASIGKSMVTKLSNVDGDTQDMLHHI</sequence>
<proteinExistence type="predicted"/>
<gene>
    <name evidence="1" type="ORF">MUCCIDRAFT_157524</name>
</gene>
<comment type="caution">
    <text evidence="1">The sequence shown here is derived from an EMBL/GenBank/DDBJ whole genome shotgun (WGS) entry which is preliminary data.</text>
</comment>
<protein>
    <submittedName>
        <fullName evidence="1">Uncharacterized protein</fullName>
    </submittedName>
</protein>
<evidence type="ECO:0000313" key="1">
    <source>
        <dbReference type="EMBL" id="OAC97886.1"/>
    </source>
</evidence>
<dbReference type="AlphaFoldDB" id="A0A162Y9P6"/>
<dbReference type="OrthoDB" id="2212347at2759"/>
<accession>A0A162Y9P6</accession>
<dbReference type="VEuPathDB" id="FungiDB:MUCCIDRAFT_157524"/>
<evidence type="ECO:0000313" key="2">
    <source>
        <dbReference type="Proteomes" id="UP000077051"/>
    </source>
</evidence>